<dbReference type="RefSeq" id="WP_136947909.1">
    <property type="nucleotide sequence ID" value="NZ_SWFM01000004.1"/>
</dbReference>
<dbReference type="AlphaFoldDB" id="A0A4V5PY94"/>
<dbReference type="PROSITE" id="PS50975">
    <property type="entry name" value="ATP_GRASP"/>
    <property type="match status" value="1"/>
</dbReference>
<dbReference type="Gene3D" id="3.40.50.20">
    <property type="match status" value="1"/>
</dbReference>
<dbReference type="Gene3D" id="3.30.470.20">
    <property type="entry name" value="ATP-grasp fold, B domain"/>
    <property type="match status" value="1"/>
</dbReference>
<keyword evidence="3 4" id="KW-0067">ATP-binding</keyword>
<dbReference type="EMBL" id="SWFM01000004">
    <property type="protein sequence ID" value="TKD69238.1"/>
    <property type="molecule type" value="Genomic_DNA"/>
</dbReference>
<dbReference type="OrthoDB" id="9803907at2"/>
<dbReference type="Pfam" id="PF13535">
    <property type="entry name" value="ATP-grasp_4"/>
    <property type="match status" value="1"/>
</dbReference>
<accession>A0A4V5PY94</accession>
<keyword evidence="1" id="KW-0436">Ligase</keyword>
<dbReference type="PANTHER" id="PTHR43585">
    <property type="entry name" value="FUMIPYRROLE BIOSYNTHESIS PROTEIN C"/>
    <property type="match status" value="1"/>
</dbReference>
<protein>
    <submittedName>
        <fullName evidence="6">ATP-grasp domain-containing protein</fullName>
    </submittedName>
</protein>
<evidence type="ECO:0000256" key="2">
    <source>
        <dbReference type="ARBA" id="ARBA00022741"/>
    </source>
</evidence>
<dbReference type="GO" id="GO:0016874">
    <property type="term" value="F:ligase activity"/>
    <property type="evidence" value="ECO:0007669"/>
    <property type="project" value="UniProtKB-KW"/>
</dbReference>
<evidence type="ECO:0000313" key="6">
    <source>
        <dbReference type="EMBL" id="TKD69238.1"/>
    </source>
</evidence>
<gene>
    <name evidence="6" type="ORF">FBF83_14655</name>
</gene>
<evidence type="ECO:0000256" key="4">
    <source>
        <dbReference type="PROSITE-ProRule" id="PRU00409"/>
    </source>
</evidence>
<keyword evidence="2 4" id="KW-0547">Nucleotide-binding</keyword>
<evidence type="ECO:0000256" key="3">
    <source>
        <dbReference type="ARBA" id="ARBA00022840"/>
    </source>
</evidence>
<feature type="domain" description="ATP-grasp" evidence="5">
    <location>
        <begin position="120"/>
        <end position="317"/>
    </location>
</feature>
<dbReference type="SUPFAM" id="SSF56059">
    <property type="entry name" value="Glutathione synthetase ATP-binding domain-like"/>
    <property type="match status" value="1"/>
</dbReference>
<dbReference type="InterPro" id="IPR052032">
    <property type="entry name" value="ATP-dep_AA_Ligase"/>
</dbReference>
<dbReference type="GO" id="GO:0046872">
    <property type="term" value="F:metal ion binding"/>
    <property type="evidence" value="ECO:0007669"/>
    <property type="project" value="InterPro"/>
</dbReference>
<dbReference type="GO" id="GO:0005524">
    <property type="term" value="F:ATP binding"/>
    <property type="evidence" value="ECO:0007669"/>
    <property type="project" value="UniProtKB-UniRule"/>
</dbReference>
<sequence length="414" mass="47540">MANRNVLCFIESNPIGFEVLKEAYLKGIYIVFVTSDLAYYEDKKQIQKKYIHEIIQIKDTSESDLITSILSSKYKKDQLLNVISLNDLHLPVAARVAEKLGVGLQSALSIEIPSNKYKFNKLLNYLEITTPNFCLTNAHNAFFTANKIGYPLVIKPINGTGSKFVKLIRDKHELSRYLDEMKSQKSFGRSMNRSDEYLIEEYIDGDLFSVEVMIQNGNPIIFGVTKRTLEGDPYFIEKESIFPIKNLNIPKLNNYIERIIEALGMKWGFAHIEFIYKKDIGLYFIEMNPRLPGGVIPKMISKYYNINLNEVAVNIYCGSMNNLNLVESNTLLKSYHFIPKVTGTINQIKIPSNHTIKYNVEEFKLLQNEGAFITDLNSNFCRLGYVIIKSNTLKKIDEKLNNVKNETSFNLIKE</sequence>
<dbReference type="PANTHER" id="PTHR43585:SF2">
    <property type="entry name" value="ATP-GRASP ENZYME FSQD"/>
    <property type="match status" value="1"/>
</dbReference>
<comment type="caution">
    <text evidence="6">The sequence shown here is derived from an EMBL/GenBank/DDBJ whole genome shotgun (WGS) entry which is preliminary data.</text>
</comment>
<dbReference type="PROSITE" id="PS00867">
    <property type="entry name" value="CPSASE_2"/>
    <property type="match status" value="1"/>
</dbReference>
<organism evidence="6 7">
    <name type="scientific">Guptibacillus hwajinpoensis</name>
    <dbReference type="NCBI Taxonomy" id="208199"/>
    <lineage>
        <taxon>Bacteria</taxon>
        <taxon>Bacillati</taxon>
        <taxon>Bacillota</taxon>
        <taxon>Bacilli</taxon>
        <taxon>Bacillales</taxon>
        <taxon>Guptibacillaceae</taxon>
        <taxon>Guptibacillus</taxon>
    </lineage>
</organism>
<proteinExistence type="predicted"/>
<evidence type="ECO:0000313" key="7">
    <source>
        <dbReference type="Proteomes" id="UP000310541"/>
    </source>
</evidence>
<name>A0A4V5PY94_9BACL</name>
<dbReference type="InterPro" id="IPR005479">
    <property type="entry name" value="CPAse_ATP-bd"/>
</dbReference>
<reference evidence="6 7" key="1">
    <citation type="submission" date="2019-04" db="EMBL/GenBank/DDBJ databases">
        <title>Genome sequence of Bacillus hwajinpoensis strain Y2.</title>
        <authorList>
            <person name="Fair J.L."/>
            <person name="Maclea K.S."/>
        </authorList>
    </citation>
    <scope>NUCLEOTIDE SEQUENCE [LARGE SCALE GENOMIC DNA]</scope>
    <source>
        <strain evidence="6 7">Y2</strain>
    </source>
</reference>
<evidence type="ECO:0000259" key="5">
    <source>
        <dbReference type="PROSITE" id="PS50975"/>
    </source>
</evidence>
<dbReference type="Proteomes" id="UP000310541">
    <property type="component" value="Unassembled WGS sequence"/>
</dbReference>
<evidence type="ECO:0000256" key="1">
    <source>
        <dbReference type="ARBA" id="ARBA00022598"/>
    </source>
</evidence>
<dbReference type="InterPro" id="IPR011761">
    <property type="entry name" value="ATP-grasp"/>
</dbReference>